<feature type="compositionally biased region" description="Low complexity" evidence="1">
    <location>
        <begin position="78"/>
        <end position="93"/>
    </location>
</feature>
<feature type="compositionally biased region" description="Polar residues" evidence="1">
    <location>
        <begin position="185"/>
        <end position="217"/>
    </location>
</feature>
<feature type="region of interest" description="Disordered" evidence="1">
    <location>
        <begin position="72"/>
        <end position="96"/>
    </location>
</feature>
<reference evidence="2" key="1">
    <citation type="journal article" date="2019" name="Sci. Rep.">
        <title>Draft genome of Tanacetum cinerariifolium, the natural source of mosquito coil.</title>
        <authorList>
            <person name="Yamashiro T."/>
            <person name="Shiraishi A."/>
            <person name="Satake H."/>
            <person name="Nakayama K."/>
        </authorList>
    </citation>
    <scope>NUCLEOTIDE SEQUENCE</scope>
</reference>
<evidence type="ECO:0008006" key="3">
    <source>
        <dbReference type="Google" id="ProtNLM"/>
    </source>
</evidence>
<gene>
    <name evidence="2" type="ORF">Tci_565127</name>
</gene>
<dbReference type="EMBL" id="BKCJ010343797">
    <property type="protein sequence ID" value="GEZ93154.1"/>
    <property type="molecule type" value="Genomic_DNA"/>
</dbReference>
<organism evidence="2">
    <name type="scientific">Tanacetum cinerariifolium</name>
    <name type="common">Dalmatian daisy</name>
    <name type="synonym">Chrysanthemum cinerariifolium</name>
    <dbReference type="NCBI Taxonomy" id="118510"/>
    <lineage>
        <taxon>Eukaryota</taxon>
        <taxon>Viridiplantae</taxon>
        <taxon>Streptophyta</taxon>
        <taxon>Embryophyta</taxon>
        <taxon>Tracheophyta</taxon>
        <taxon>Spermatophyta</taxon>
        <taxon>Magnoliopsida</taxon>
        <taxon>eudicotyledons</taxon>
        <taxon>Gunneridae</taxon>
        <taxon>Pentapetalae</taxon>
        <taxon>asterids</taxon>
        <taxon>campanulids</taxon>
        <taxon>Asterales</taxon>
        <taxon>Asteraceae</taxon>
        <taxon>Asteroideae</taxon>
        <taxon>Anthemideae</taxon>
        <taxon>Anthemidinae</taxon>
        <taxon>Tanacetum</taxon>
    </lineage>
</organism>
<evidence type="ECO:0000256" key="1">
    <source>
        <dbReference type="SAM" id="MobiDB-lite"/>
    </source>
</evidence>
<comment type="caution">
    <text evidence="2">The sequence shown here is derived from an EMBL/GenBank/DDBJ whole genome shotgun (WGS) entry which is preliminary data.</text>
</comment>
<dbReference type="AlphaFoldDB" id="A0A699IWY2"/>
<proteinExistence type="predicted"/>
<accession>A0A699IWY2</accession>
<protein>
    <recommendedName>
        <fullName evidence="3">Transposase (Putative), gypsy type</fullName>
    </recommendedName>
</protein>
<feature type="region of interest" description="Disordered" evidence="1">
    <location>
        <begin position="184"/>
        <end position="217"/>
    </location>
</feature>
<evidence type="ECO:0000313" key="2">
    <source>
        <dbReference type="EMBL" id="GEZ93154.1"/>
    </source>
</evidence>
<name>A0A699IWY2_TANCI</name>
<sequence>MVKHADPTKVRIRDREVAEGEVLLLQLTRDNVVPLVGVNDQGNVNVQGAGIDVVSDDEIQVIVVDKPQRVRKKRKAADGASGSGLPPGASTSGKSVTTLQSLLEGSTLTIEVGFTTTATMPFVTSSVAPTLEREGLVDSISGAGLWTQHPAKRFVLCAPLPVLTAAVATTIVAGVTSTSFHELGTGQTQPSIFRDSASPSTAEANVASPSQPTGTEVSTDTFFVSQDLDSEMLYQVYVPRQNAINESALDDLDTCLGAEVRMRLEYEIRGRKRFKGKSEAAEAIRLHGQVVVVEAAKDAQASELNGLNKQNALSYNELSIKATSLESEKDGLVGQSLEYLTALRGVIDRTIDKGIQDGLAAGIDHGRARRGLAEVTAYNPVLEADYICAIRALHDMDVPLIAQLASHKDASMSELMDLVRLEGPATQTSEAVQLQPSPEQIIFPIYRLKDQGMLWLIFFPFDAMIHLIEPLSVENLIGEASTSGVLTTAMNTALSTTFIQTSSVPLVFVADHEVSDVGPSTKVPFPPAIVFEKEMLETTPELSASD</sequence>